<gene>
    <name evidence="1" type="ORF">R4F53_00470</name>
</gene>
<dbReference type="RefSeq" id="WP_317727090.1">
    <property type="nucleotide sequence ID" value="NZ_JAWLLC010000002.1"/>
</dbReference>
<dbReference type="Proteomes" id="UP001187143">
    <property type="component" value="Unassembled WGS sequence"/>
</dbReference>
<accession>A0AAE4U7Q0</accession>
<sequence>MVEADDVEQSIHLRLLESGGSVSRILEMDERARYRAIVGIGHQIASQERTDYDHFKGSYTYSVAEIKGLLKMGILTETPPPHFKAELIDMEMALASMVEKRGQYVDAIHVRYVDEITPKTKSEEDALRRGLTALADAMNKVARNRHEKRDDGPGTRQVLTRAQALDLSASEWDGEEDE</sequence>
<evidence type="ECO:0000313" key="1">
    <source>
        <dbReference type="EMBL" id="MDV7010781.1"/>
    </source>
</evidence>
<organism evidence="1 2">
    <name type="scientific">Mycobacterium intracellulare</name>
    <dbReference type="NCBI Taxonomy" id="1767"/>
    <lineage>
        <taxon>Bacteria</taxon>
        <taxon>Bacillati</taxon>
        <taxon>Actinomycetota</taxon>
        <taxon>Actinomycetes</taxon>
        <taxon>Mycobacteriales</taxon>
        <taxon>Mycobacteriaceae</taxon>
        <taxon>Mycobacterium</taxon>
        <taxon>Mycobacterium avium complex (MAC)</taxon>
    </lineage>
</organism>
<evidence type="ECO:0000313" key="2">
    <source>
        <dbReference type="Proteomes" id="UP001187143"/>
    </source>
</evidence>
<proteinExistence type="predicted"/>
<comment type="caution">
    <text evidence="1">The sequence shown here is derived from an EMBL/GenBank/DDBJ whole genome shotgun (WGS) entry which is preliminary data.</text>
</comment>
<name>A0AAE4U7Q0_MYCIT</name>
<dbReference type="EMBL" id="JAWLLD010000001">
    <property type="protein sequence ID" value="MDV7010781.1"/>
    <property type="molecule type" value="Genomic_DNA"/>
</dbReference>
<protein>
    <submittedName>
        <fullName evidence="1">Uncharacterized protein</fullName>
    </submittedName>
</protein>
<dbReference type="Pfam" id="PF25684">
    <property type="entry name" value="Mycobacteriophage_Gp53"/>
    <property type="match status" value="1"/>
</dbReference>
<reference evidence="1" key="1">
    <citation type="submission" date="2023-10" db="EMBL/GenBank/DDBJ databases">
        <title>Characterization and genome sequence of Mycobacterium intracellulare ABSURDO, a novel pathogenic isolate with three colony morphotypes that vary in growth and acid-fastness.</title>
        <authorList>
            <person name="Jude B.A."/>
            <person name="Robinson R.T."/>
        </authorList>
    </citation>
    <scope>NUCLEOTIDE SEQUENCE</scope>
    <source>
        <strain evidence="1">ABSURDO Component B</strain>
    </source>
</reference>
<dbReference type="InterPro" id="IPR057899">
    <property type="entry name" value="Gp53"/>
</dbReference>
<dbReference type="AlphaFoldDB" id="A0AAE4U7Q0"/>